<gene>
    <name evidence="1" type="ORF">Mterra_02171</name>
</gene>
<evidence type="ECO:0000313" key="2">
    <source>
        <dbReference type="Proteomes" id="UP000265715"/>
    </source>
</evidence>
<organism evidence="1 2">
    <name type="scientific">Calidithermus terrae</name>
    <dbReference type="NCBI Taxonomy" id="1408545"/>
    <lineage>
        <taxon>Bacteria</taxon>
        <taxon>Thermotogati</taxon>
        <taxon>Deinococcota</taxon>
        <taxon>Deinococci</taxon>
        <taxon>Thermales</taxon>
        <taxon>Thermaceae</taxon>
        <taxon>Calidithermus</taxon>
    </lineage>
</organism>
<dbReference type="EMBL" id="QXDL01000084">
    <property type="protein sequence ID" value="RIH83822.1"/>
    <property type="molecule type" value="Genomic_DNA"/>
</dbReference>
<sequence>MKLHLVRMAKAQGQARFPGVEGFEARVLRAPEAVDEARMYLVLEGELIIDLPDKSYLHLRRNEAAHLQHPHNLVPVESVVVVVWKP</sequence>
<dbReference type="OrthoDB" id="26263at2"/>
<accession>A0A399EMW9</accession>
<dbReference type="AlphaFoldDB" id="A0A399EMW9"/>
<proteinExistence type="predicted"/>
<evidence type="ECO:0000313" key="1">
    <source>
        <dbReference type="EMBL" id="RIH83822.1"/>
    </source>
</evidence>
<comment type="caution">
    <text evidence="1">The sequence shown here is derived from an EMBL/GenBank/DDBJ whole genome shotgun (WGS) entry which is preliminary data.</text>
</comment>
<dbReference type="RefSeq" id="WP_119315232.1">
    <property type="nucleotide sequence ID" value="NZ_QXDL01000084.1"/>
</dbReference>
<protein>
    <recommendedName>
        <fullName evidence="3">Cupin domain protein</fullName>
    </recommendedName>
</protein>
<keyword evidence="2" id="KW-1185">Reference proteome</keyword>
<reference evidence="1 2" key="1">
    <citation type="submission" date="2018-08" db="EMBL/GenBank/DDBJ databases">
        <title>Meiothermus terrae DSM 26712 genome sequencing project.</title>
        <authorList>
            <person name="Da Costa M.S."/>
            <person name="Albuquerque L."/>
            <person name="Raposo P."/>
            <person name="Froufe H.J.C."/>
            <person name="Barroso C.S."/>
            <person name="Egas C."/>
        </authorList>
    </citation>
    <scope>NUCLEOTIDE SEQUENCE [LARGE SCALE GENOMIC DNA]</scope>
    <source>
        <strain evidence="1 2">DSM 26712</strain>
    </source>
</reference>
<name>A0A399EMW9_9DEIN</name>
<evidence type="ECO:0008006" key="3">
    <source>
        <dbReference type="Google" id="ProtNLM"/>
    </source>
</evidence>
<dbReference type="Proteomes" id="UP000265715">
    <property type="component" value="Unassembled WGS sequence"/>
</dbReference>